<evidence type="ECO:0000313" key="1">
    <source>
        <dbReference type="EMBL" id="KAJ8679790.1"/>
    </source>
</evidence>
<dbReference type="Proteomes" id="UP001239111">
    <property type="component" value="Chromosome 2"/>
</dbReference>
<accession>A0ACC2P8Q4</accession>
<protein>
    <submittedName>
        <fullName evidence="1">Uncharacterized protein</fullName>
    </submittedName>
</protein>
<reference evidence="1" key="1">
    <citation type="submission" date="2023-04" db="EMBL/GenBank/DDBJ databases">
        <title>A chromosome-level genome assembly of the parasitoid wasp Eretmocerus hayati.</title>
        <authorList>
            <person name="Zhong Y."/>
            <person name="Liu S."/>
            <person name="Liu Y."/>
        </authorList>
    </citation>
    <scope>NUCLEOTIDE SEQUENCE</scope>
    <source>
        <strain evidence="1">ZJU_SS_LIU_2023</strain>
    </source>
</reference>
<dbReference type="EMBL" id="CM056742">
    <property type="protein sequence ID" value="KAJ8679790.1"/>
    <property type="molecule type" value="Genomic_DNA"/>
</dbReference>
<name>A0ACC2P8Q4_9HYME</name>
<gene>
    <name evidence="1" type="ORF">QAD02_015577</name>
</gene>
<sequence>MMVSEVSFTVIWAVMIQALLLLGAVQSDEAHLISYTIADTTEQVTVITKSRKSSNSIPQNVISSIMKKVPANYISEDDVDQGLDQESAVVLQKLLTFNHRQQVLIFVDAMIMQDVIPVMLHSLKVITGLTGEKPRPKCTLIVINVNQSKNYHEFFKLAWLDKFLHLDVIEILKTEIISPPNILNYFVRHDEANQMTINRYNPFDDSYLSSYYREPYLGLKNSRSGKILNAQRYPLNAAVKGATPFLGIIDDYNGDNALDALVGPDVITARAISQSLNFTLVIKVIDSPRNHLPRLNVTQDNYFNNYKLRYVDFDLGICSAIGFKNSNDSSHSYWSTFLFPYSNWLVVKKPIAVKDSLSFVHMIFVLFIIGVAKIGKVRLVFKIIIGSTVRSRRFSEKMFFVSLTLGSFFFSANVVQYFVGICIPKIDYIELNSFKDVLAHPNIQPYLGEETKAHATRITSDDVLLKLIKKSKSVDSLVGDHCIITLMMGKNDEVQACEMPSLLGLNLAENLPKEIIRPIKIIQEPIASGWAVLQLNPSTPYGDSFDKVLRRLFESGLINYWWQNARSPFWTSVIKKYENKQVHKKKISDTWIYMVFPLAICYFISFLVFLSEILLHRYQLCLRKNEKFLKGSFHNKKVSSE</sequence>
<proteinExistence type="predicted"/>
<comment type="caution">
    <text evidence="1">The sequence shown here is derived from an EMBL/GenBank/DDBJ whole genome shotgun (WGS) entry which is preliminary data.</text>
</comment>
<evidence type="ECO:0000313" key="2">
    <source>
        <dbReference type="Proteomes" id="UP001239111"/>
    </source>
</evidence>
<organism evidence="1 2">
    <name type="scientific">Eretmocerus hayati</name>
    <dbReference type="NCBI Taxonomy" id="131215"/>
    <lineage>
        <taxon>Eukaryota</taxon>
        <taxon>Metazoa</taxon>
        <taxon>Ecdysozoa</taxon>
        <taxon>Arthropoda</taxon>
        <taxon>Hexapoda</taxon>
        <taxon>Insecta</taxon>
        <taxon>Pterygota</taxon>
        <taxon>Neoptera</taxon>
        <taxon>Endopterygota</taxon>
        <taxon>Hymenoptera</taxon>
        <taxon>Apocrita</taxon>
        <taxon>Proctotrupomorpha</taxon>
        <taxon>Chalcidoidea</taxon>
        <taxon>Aphelinidae</taxon>
        <taxon>Aphelininae</taxon>
        <taxon>Eretmocerus</taxon>
    </lineage>
</organism>
<keyword evidence="2" id="KW-1185">Reference proteome</keyword>